<evidence type="ECO:0000256" key="3">
    <source>
        <dbReference type="ARBA" id="ARBA00023015"/>
    </source>
</evidence>
<comment type="subunit">
    <text evidence="7">Homotrimer. Homotrimerization increases the affinity of HSF1 to DNA. Interacts with transcriptional coregulator SSA1 on chromatin.</text>
</comment>
<dbReference type="PANTHER" id="PTHR10015:SF427">
    <property type="entry name" value="HEAT SHOCK FACTOR PROTEIN"/>
    <property type="match status" value="1"/>
</dbReference>
<feature type="region of interest" description="Disordered" evidence="9">
    <location>
        <begin position="377"/>
        <end position="426"/>
    </location>
</feature>
<keyword evidence="12" id="KW-1185">Reference proteome</keyword>
<keyword evidence="5" id="KW-0804">Transcription</keyword>
<dbReference type="Proteomes" id="UP001176521">
    <property type="component" value="Unassembled WGS sequence"/>
</dbReference>
<evidence type="ECO:0000259" key="10">
    <source>
        <dbReference type="SMART" id="SM00415"/>
    </source>
</evidence>
<keyword evidence="6" id="KW-0539">Nucleus</keyword>
<feature type="compositionally biased region" description="Pro residues" evidence="9">
    <location>
        <begin position="702"/>
        <end position="721"/>
    </location>
</feature>
<sequence length="749" mass="81823">MNDQAVSSRTSAADAFRSVRGEGREREVPHEVSTSGEARARFQPPFAPISPADSSSSFGRPRVNSSASDRERRHDTDGYRERGHTLPSMRTPRSPAFSNKLNSPAPLSGFPARGPPSQLEGPSLAPMLAPPSGYSPVHKLSPGTHRRQDYDNSILGPTDRSPAPGMHEGAHLPPLPHLPRQEGRPSHHRTDQYPGHGHEPMYPMSAPGSASHSRRPSQPAHAPNQEGELAHPAGVLPLAYSNNNTEPPVPGATGVPGSLSSLGSQAGAVGDRKSAKQQPSFVNKLYSMLEDERIAHMISWAPSGTVFSVANPSVFSKVVLPQWFKHSNWQSFVRQLNMYGFNKVNQTFQGDPIDEIQVWEFRHPRFRRGELHLLNDIKRKNSRQKRAMSPTQSVSGGDYESRREASPTPSPEMSSLSMDEHGRHASDARVRAAELAYMNSGPSAWPGTVPSHTGMPFAHDGGPHHHHTSASMGPGGVPGPHPHSGGPEQEPSFNVSLQDQQHRLNDMSDRIDAIIRHSNYLESQLRTVTERLHQSQQAEQAIALHVTRSLEHLINLGANLSSNGGDARERGRLEETRQSILAACRAEMDFLRPYISMDGPSGPGAPTDHPPQMLPPEQRLPHEAMRALPPPPPLGQHQHPQQQPPPLHPHPPPNPHQNHQHPHSQLLPPPPQSRNIHAVPARSTSLLDRRPSLMSSDNGHALPPPPPSGAPHGYGPPPAHGPPGTYQEGMAYAPYRRESYESDTVPRRG</sequence>
<feature type="region of interest" description="Disordered" evidence="9">
    <location>
        <begin position="689"/>
        <end position="749"/>
    </location>
</feature>
<dbReference type="SMART" id="SM00415">
    <property type="entry name" value="HSF"/>
    <property type="match status" value="1"/>
</dbReference>
<accession>A0AAN6GLU5</accession>
<evidence type="ECO:0000313" key="12">
    <source>
        <dbReference type="Proteomes" id="UP001176521"/>
    </source>
</evidence>
<organism evidence="11 12">
    <name type="scientific">Tilletia horrida</name>
    <dbReference type="NCBI Taxonomy" id="155126"/>
    <lineage>
        <taxon>Eukaryota</taxon>
        <taxon>Fungi</taxon>
        <taxon>Dikarya</taxon>
        <taxon>Basidiomycota</taxon>
        <taxon>Ustilaginomycotina</taxon>
        <taxon>Exobasidiomycetes</taxon>
        <taxon>Tilletiales</taxon>
        <taxon>Tilletiaceae</taxon>
        <taxon>Tilletia</taxon>
    </lineage>
</organism>
<feature type="compositionally biased region" description="Polar residues" evidence="9">
    <location>
        <begin position="52"/>
        <end position="67"/>
    </location>
</feature>
<keyword evidence="3" id="KW-0805">Transcription regulation</keyword>
<proteinExistence type="inferred from homology"/>
<dbReference type="AlphaFoldDB" id="A0AAN6GLU5"/>
<dbReference type="Pfam" id="PF00447">
    <property type="entry name" value="HSF_DNA-bind"/>
    <property type="match status" value="1"/>
</dbReference>
<feature type="region of interest" description="Disordered" evidence="9">
    <location>
        <begin position="447"/>
        <end position="495"/>
    </location>
</feature>
<feature type="compositionally biased region" description="Polar residues" evidence="9">
    <location>
        <begin position="1"/>
        <end position="11"/>
    </location>
</feature>
<comment type="similarity">
    <text evidence="2 8">Belongs to the HSF family.</text>
</comment>
<feature type="compositionally biased region" description="Basic and acidic residues" evidence="9">
    <location>
        <begin position="179"/>
        <end position="199"/>
    </location>
</feature>
<feature type="compositionally biased region" description="Low complexity" evidence="9">
    <location>
        <begin position="482"/>
        <end position="491"/>
    </location>
</feature>
<dbReference type="InterPro" id="IPR036388">
    <property type="entry name" value="WH-like_DNA-bd_sf"/>
</dbReference>
<dbReference type="InterPro" id="IPR000232">
    <property type="entry name" value="HSF_DNA-bd"/>
</dbReference>
<feature type="domain" description="HSF-type DNA-binding" evidence="10">
    <location>
        <begin position="277"/>
        <end position="380"/>
    </location>
</feature>
<evidence type="ECO:0000256" key="4">
    <source>
        <dbReference type="ARBA" id="ARBA00023125"/>
    </source>
</evidence>
<feature type="region of interest" description="Disordered" evidence="9">
    <location>
        <begin position="594"/>
        <end position="677"/>
    </location>
</feature>
<feature type="compositionally biased region" description="Basic and acidic residues" evidence="9">
    <location>
        <begin position="68"/>
        <end position="84"/>
    </location>
</feature>
<dbReference type="GO" id="GO:0003700">
    <property type="term" value="F:DNA-binding transcription factor activity"/>
    <property type="evidence" value="ECO:0007669"/>
    <property type="project" value="InterPro"/>
</dbReference>
<dbReference type="EMBL" id="JAPDMQ010000011">
    <property type="protein sequence ID" value="KAK0540546.1"/>
    <property type="molecule type" value="Genomic_DNA"/>
</dbReference>
<reference evidence="11" key="1">
    <citation type="journal article" date="2023" name="PhytoFront">
        <title>Draft Genome Resources of Seven Strains of Tilletia horrida, Causal Agent of Kernel Smut of Rice.</title>
        <authorList>
            <person name="Khanal S."/>
            <person name="Antony Babu S."/>
            <person name="Zhou X.G."/>
        </authorList>
    </citation>
    <scope>NUCLEOTIDE SEQUENCE</scope>
    <source>
        <strain evidence="11">TX3</strain>
    </source>
</reference>
<comment type="subcellular location">
    <subcellularLocation>
        <location evidence="1">Nucleus</location>
    </subcellularLocation>
</comment>
<keyword evidence="4" id="KW-0238">DNA-binding</keyword>
<feature type="compositionally biased region" description="Pro residues" evidence="9">
    <location>
        <begin position="642"/>
        <end position="655"/>
    </location>
</feature>
<protein>
    <submittedName>
        <fullName evidence="11">Flocculation suppression protein</fullName>
    </submittedName>
</protein>
<comment type="caution">
    <text evidence="11">The sequence shown here is derived from an EMBL/GenBank/DDBJ whole genome shotgun (WGS) entry which is preliminary data.</text>
</comment>
<dbReference type="SUPFAM" id="SSF46785">
    <property type="entry name" value="Winged helix' DNA-binding domain"/>
    <property type="match status" value="1"/>
</dbReference>
<evidence type="ECO:0000256" key="9">
    <source>
        <dbReference type="SAM" id="MobiDB-lite"/>
    </source>
</evidence>
<evidence type="ECO:0000256" key="5">
    <source>
        <dbReference type="ARBA" id="ARBA00023163"/>
    </source>
</evidence>
<feature type="region of interest" description="Disordered" evidence="9">
    <location>
        <begin position="1"/>
        <end position="277"/>
    </location>
</feature>
<feature type="compositionally biased region" description="Basic and acidic residues" evidence="9">
    <location>
        <begin position="735"/>
        <end position="749"/>
    </location>
</feature>
<evidence type="ECO:0000256" key="1">
    <source>
        <dbReference type="ARBA" id="ARBA00004123"/>
    </source>
</evidence>
<feature type="compositionally biased region" description="Basic and acidic residues" evidence="9">
    <location>
        <begin position="17"/>
        <end position="30"/>
    </location>
</feature>
<gene>
    <name evidence="11" type="primary">SFL1</name>
    <name evidence="11" type="ORF">OC842_000401</name>
</gene>
<evidence type="ECO:0000256" key="2">
    <source>
        <dbReference type="ARBA" id="ARBA00006403"/>
    </source>
</evidence>
<dbReference type="FunFam" id="1.10.10.10:FF:000027">
    <property type="entry name" value="Heat shock transcription factor 1"/>
    <property type="match status" value="1"/>
</dbReference>
<dbReference type="InterPro" id="IPR036390">
    <property type="entry name" value="WH_DNA-bd_sf"/>
</dbReference>
<dbReference type="GO" id="GO:0005634">
    <property type="term" value="C:nucleus"/>
    <property type="evidence" value="ECO:0007669"/>
    <property type="project" value="UniProtKB-SubCell"/>
</dbReference>
<dbReference type="GO" id="GO:0043565">
    <property type="term" value="F:sequence-specific DNA binding"/>
    <property type="evidence" value="ECO:0007669"/>
    <property type="project" value="InterPro"/>
</dbReference>
<evidence type="ECO:0000256" key="6">
    <source>
        <dbReference type="ARBA" id="ARBA00023242"/>
    </source>
</evidence>
<name>A0AAN6GLU5_9BASI</name>
<evidence type="ECO:0000313" key="11">
    <source>
        <dbReference type="EMBL" id="KAK0540546.1"/>
    </source>
</evidence>
<evidence type="ECO:0000256" key="7">
    <source>
        <dbReference type="ARBA" id="ARBA00062171"/>
    </source>
</evidence>
<dbReference type="Gene3D" id="1.10.10.10">
    <property type="entry name" value="Winged helix-like DNA-binding domain superfamily/Winged helix DNA-binding domain"/>
    <property type="match status" value="1"/>
</dbReference>
<evidence type="ECO:0000256" key="8">
    <source>
        <dbReference type="RuleBase" id="RU004020"/>
    </source>
</evidence>
<dbReference type="PRINTS" id="PR00056">
    <property type="entry name" value="HSFDOMAIN"/>
</dbReference>
<dbReference type="PANTHER" id="PTHR10015">
    <property type="entry name" value="HEAT SHOCK TRANSCRIPTION FACTOR"/>
    <property type="match status" value="1"/>
</dbReference>